<dbReference type="PANTHER" id="PTHR30558:SF7">
    <property type="entry name" value="TOL-PAL SYSTEM PROTEIN TOLR"/>
    <property type="match status" value="1"/>
</dbReference>
<evidence type="ECO:0000256" key="1">
    <source>
        <dbReference type="ARBA" id="ARBA00004162"/>
    </source>
</evidence>
<keyword evidence="7" id="KW-0813">Transport</keyword>
<accession>A0ABZ2KHS3</accession>
<evidence type="ECO:0000256" key="2">
    <source>
        <dbReference type="ARBA" id="ARBA00005811"/>
    </source>
</evidence>
<keyword evidence="5 8" id="KW-1133">Transmembrane helix</keyword>
<dbReference type="InterPro" id="IPR003400">
    <property type="entry name" value="ExbD"/>
</dbReference>
<evidence type="ECO:0000256" key="5">
    <source>
        <dbReference type="ARBA" id="ARBA00022989"/>
    </source>
</evidence>
<evidence type="ECO:0000313" key="9">
    <source>
        <dbReference type="EMBL" id="WXA98220.1"/>
    </source>
</evidence>
<feature type="transmembrane region" description="Helical" evidence="8">
    <location>
        <begin position="23"/>
        <end position="46"/>
    </location>
</feature>
<name>A0ABZ2KHS3_9BACT</name>
<dbReference type="RefSeq" id="WP_394848832.1">
    <property type="nucleotide sequence ID" value="NZ_CP089982.1"/>
</dbReference>
<evidence type="ECO:0000256" key="6">
    <source>
        <dbReference type="ARBA" id="ARBA00023136"/>
    </source>
</evidence>
<comment type="subcellular location">
    <subcellularLocation>
        <location evidence="1">Cell membrane</location>
        <topology evidence="1">Single-pass membrane protein</topology>
    </subcellularLocation>
    <subcellularLocation>
        <location evidence="7">Cell membrane</location>
        <topology evidence="7">Single-pass type II membrane protein</topology>
    </subcellularLocation>
</comment>
<dbReference type="Proteomes" id="UP001379533">
    <property type="component" value="Chromosome"/>
</dbReference>
<evidence type="ECO:0000256" key="7">
    <source>
        <dbReference type="RuleBase" id="RU003879"/>
    </source>
</evidence>
<protein>
    <submittedName>
        <fullName evidence="9">Biopolymer transporter ExbD</fullName>
    </submittedName>
</protein>
<dbReference type="Pfam" id="PF02472">
    <property type="entry name" value="ExbD"/>
    <property type="match status" value="1"/>
</dbReference>
<keyword evidence="3" id="KW-1003">Cell membrane</keyword>
<keyword evidence="7" id="KW-0653">Protein transport</keyword>
<proteinExistence type="inferred from homology"/>
<keyword evidence="10" id="KW-1185">Reference proteome</keyword>
<dbReference type="Gene3D" id="3.30.420.270">
    <property type="match status" value="1"/>
</dbReference>
<organism evidence="9 10">
    <name type="scientific">Pendulispora brunnea</name>
    <dbReference type="NCBI Taxonomy" id="2905690"/>
    <lineage>
        <taxon>Bacteria</taxon>
        <taxon>Pseudomonadati</taxon>
        <taxon>Myxococcota</taxon>
        <taxon>Myxococcia</taxon>
        <taxon>Myxococcales</taxon>
        <taxon>Sorangiineae</taxon>
        <taxon>Pendulisporaceae</taxon>
        <taxon>Pendulispora</taxon>
    </lineage>
</organism>
<reference evidence="9 10" key="1">
    <citation type="submission" date="2021-12" db="EMBL/GenBank/DDBJ databases">
        <title>Discovery of the Pendulisporaceae a myxobacterial family with distinct sporulation behavior and unique specialized metabolism.</title>
        <authorList>
            <person name="Garcia R."/>
            <person name="Popoff A."/>
            <person name="Bader C.D."/>
            <person name="Loehr J."/>
            <person name="Walesch S."/>
            <person name="Walt C."/>
            <person name="Boldt J."/>
            <person name="Bunk B."/>
            <person name="Haeckl F.J.F.P.J."/>
            <person name="Gunesch A.P."/>
            <person name="Birkelbach J."/>
            <person name="Nuebel U."/>
            <person name="Pietschmann T."/>
            <person name="Bach T."/>
            <person name="Mueller R."/>
        </authorList>
    </citation>
    <scope>NUCLEOTIDE SEQUENCE [LARGE SCALE GENOMIC DNA]</scope>
    <source>
        <strain evidence="9 10">MSr12523</strain>
    </source>
</reference>
<evidence type="ECO:0000313" key="10">
    <source>
        <dbReference type="Proteomes" id="UP001379533"/>
    </source>
</evidence>
<keyword evidence="4 7" id="KW-0812">Transmembrane</keyword>
<dbReference type="PANTHER" id="PTHR30558">
    <property type="entry name" value="EXBD MEMBRANE COMPONENT OF PMF-DRIVEN MACROMOLECULE IMPORT SYSTEM"/>
    <property type="match status" value="1"/>
</dbReference>
<sequence>MAMGASAGGVAGRSRRMGGMNEINVTPLIDVMLVLLVIFMVTAPLLTTGVEVDLPKAKSGPMVADDTKLLIIVTADEHVYLGKDEITGAVEDRLTNNARLKEEKEVYIQADEGVKYGAVLRVMAAARTAGVEKLGMITDPLEVK</sequence>
<gene>
    <name evidence="9" type="ORF">LZC95_15425</name>
</gene>
<evidence type="ECO:0000256" key="3">
    <source>
        <dbReference type="ARBA" id="ARBA00022475"/>
    </source>
</evidence>
<evidence type="ECO:0000256" key="4">
    <source>
        <dbReference type="ARBA" id="ARBA00022692"/>
    </source>
</evidence>
<comment type="similarity">
    <text evidence="2 7">Belongs to the ExbD/TolR family.</text>
</comment>
<evidence type="ECO:0000256" key="8">
    <source>
        <dbReference type="SAM" id="Phobius"/>
    </source>
</evidence>
<keyword evidence="6 8" id="KW-0472">Membrane</keyword>
<dbReference type="EMBL" id="CP089982">
    <property type="protein sequence ID" value="WXA98220.1"/>
    <property type="molecule type" value="Genomic_DNA"/>
</dbReference>